<dbReference type="Proteomes" id="UP000232196">
    <property type="component" value="Unassembled WGS sequence"/>
</dbReference>
<dbReference type="InterPro" id="IPR032808">
    <property type="entry name" value="DoxX"/>
</dbReference>
<feature type="transmembrane region" description="Helical" evidence="5">
    <location>
        <begin position="129"/>
        <end position="147"/>
    </location>
</feature>
<comment type="subcellular location">
    <subcellularLocation>
        <location evidence="1">Membrane</location>
        <topology evidence="1">Multi-pass membrane protein</topology>
    </subcellularLocation>
</comment>
<comment type="caution">
    <text evidence="6">The sequence shown here is derived from an EMBL/GenBank/DDBJ whole genome shotgun (WGS) entry which is preliminary data.</text>
</comment>
<feature type="transmembrane region" description="Helical" evidence="5">
    <location>
        <begin position="75"/>
        <end position="93"/>
    </location>
</feature>
<evidence type="ECO:0000256" key="5">
    <source>
        <dbReference type="SAM" id="Phobius"/>
    </source>
</evidence>
<dbReference type="Pfam" id="PF13564">
    <property type="entry name" value="DoxX_2"/>
    <property type="match status" value="1"/>
</dbReference>
<evidence type="ECO:0000256" key="4">
    <source>
        <dbReference type="ARBA" id="ARBA00023136"/>
    </source>
</evidence>
<reference evidence="6 7" key="1">
    <citation type="submission" date="2017-07" db="EMBL/GenBank/DDBJ databases">
        <title>Leptospira spp. isolated from tropical soils.</title>
        <authorList>
            <person name="Thibeaux R."/>
            <person name="Iraola G."/>
            <person name="Ferres I."/>
            <person name="Bierque E."/>
            <person name="Girault D."/>
            <person name="Soupe-Gilbert M.-E."/>
            <person name="Picardeau M."/>
            <person name="Goarant C."/>
        </authorList>
    </citation>
    <scope>NUCLEOTIDE SEQUENCE [LARGE SCALE GENOMIC DNA]</scope>
    <source>
        <strain evidence="6 7">MCA1-C-A1</strain>
    </source>
</reference>
<protein>
    <submittedName>
        <fullName evidence="6">DoxX-like family protein</fullName>
    </submittedName>
</protein>
<accession>A0A2M9XB00</accession>
<keyword evidence="4 5" id="KW-0472">Membrane</keyword>
<feature type="transmembrane region" description="Helical" evidence="5">
    <location>
        <begin position="100"/>
        <end position="123"/>
    </location>
</feature>
<dbReference type="AlphaFoldDB" id="A0A2M9XB00"/>
<dbReference type="GO" id="GO:0016020">
    <property type="term" value="C:membrane"/>
    <property type="evidence" value="ECO:0007669"/>
    <property type="project" value="UniProtKB-SubCell"/>
</dbReference>
<keyword evidence="3 5" id="KW-1133">Transmembrane helix</keyword>
<name>A0A2M9XB00_9LEPT</name>
<organism evidence="6 7">
    <name type="scientific">Leptospira hartskeerlii</name>
    <dbReference type="NCBI Taxonomy" id="2023177"/>
    <lineage>
        <taxon>Bacteria</taxon>
        <taxon>Pseudomonadati</taxon>
        <taxon>Spirochaetota</taxon>
        <taxon>Spirochaetia</taxon>
        <taxon>Leptospirales</taxon>
        <taxon>Leptospiraceae</taxon>
        <taxon>Leptospira</taxon>
    </lineage>
</organism>
<dbReference type="OrthoDB" id="9791120at2"/>
<evidence type="ECO:0000313" key="6">
    <source>
        <dbReference type="EMBL" id="PJZ24858.1"/>
    </source>
</evidence>
<evidence type="ECO:0000256" key="2">
    <source>
        <dbReference type="ARBA" id="ARBA00022692"/>
    </source>
</evidence>
<dbReference type="EMBL" id="NPDN01000007">
    <property type="protein sequence ID" value="PJZ24858.1"/>
    <property type="molecule type" value="Genomic_DNA"/>
</dbReference>
<sequence>MNYSDKSPFDVTNLRKDRIQDKGDFMPVLTQTLKNRLSTILSVFSALVFLQTLFFKFTGQDESVHIFSTLGIEPWGRIGTGSVEFIVAALLIFPPSRFVGALVGFGLMIGAVLSHILFLGIVVDDDGGLLFAMAVSVLISCIIILNLEWDHRPPT</sequence>
<proteinExistence type="predicted"/>
<evidence type="ECO:0000313" key="7">
    <source>
        <dbReference type="Proteomes" id="UP000232196"/>
    </source>
</evidence>
<feature type="transmembrane region" description="Helical" evidence="5">
    <location>
        <begin position="37"/>
        <end position="55"/>
    </location>
</feature>
<gene>
    <name evidence="6" type="ORF">CH357_14875</name>
</gene>
<keyword evidence="2 5" id="KW-0812">Transmembrane</keyword>
<evidence type="ECO:0000256" key="3">
    <source>
        <dbReference type="ARBA" id="ARBA00022989"/>
    </source>
</evidence>
<evidence type="ECO:0000256" key="1">
    <source>
        <dbReference type="ARBA" id="ARBA00004141"/>
    </source>
</evidence>
<keyword evidence="7" id="KW-1185">Reference proteome</keyword>